<dbReference type="InParanoid" id="A0A177CCK3"/>
<dbReference type="EMBL" id="KV441553">
    <property type="protein sequence ID" value="OAG04440.1"/>
    <property type="molecule type" value="Genomic_DNA"/>
</dbReference>
<dbReference type="GeneID" id="28760063"/>
<accession>A0A177CCK3</accession>
<organism evidence="2 3">
    <name type="scientific">Paraphaeosphaeria sporulosa</name>
    <dbReference type="NCBI Taxonomy" id="1460663"/>
    <lineage>
        <taxon>Eukaryota</taxon>
        <taxon>Fungi</taxon>
        <taxon>Dikarya</taxon>
        <taxon>Ascomycota</taxon>
        <taxon>Pezizomycotina</taxon>
        <taxon>Dothideomycetes</taxon>
        <taxon>Pleosporomycetidae</taxon>
        <taxon>Pleosporales</taxon>
        <taxon>Massarineae</taxon>
        <taxon>Didymosphaeriaceae</taxon>
        <taxon>Paraphaeosphaeria</taxon>
    </lineage>
</organism>
<dbReference type="OrthoDB" id="3735213at2759"/>
<evidence type="ECO:0000256" key="1">
    <source>
        <dbReference type="SAM" id="SignalP"/>
    </source>
</evidence>
<reference evidence="2 3" key="1">
    <citation type="submission" date="2016-05" db="EMBL/GenBank/DDBJ databases">
        <title>Comparative analysis of secretome profiles of manganese(II)-oxidizing ascomycete fungi.</title>
        <authorList>
            <consortium name="DOE Joint Genome Institute"/>
            <person name="Zeiner C.A."/>
            <person name="Purvine S.O."/>
            <person name="Zink E.M."/>
            <person name="Wu S."/>
            <person name="Pasa-Tolic L."/>
            <person name="Chaput D.L."/>
            <person name="Haridas S."/>
            <person name="Grigoriev I.V."/>
            <person name="Santelli C.M."/>
            <person name="Hansel C.M."/>
        </authorList>
    </citation>
    <scope>NUCLEOTIDE SEQUENCE [LARGE SCALE GENOMIC DNA]</scope>
    <source>
        <strain evidence="2 3">AP3s5-JAC2a</strain>
    </source>
</reference>
<gene>
    <name evidence="2" type="ORF">CC84DRAFT_1147041</name>
</gene>
<evidence type="ECO:0008006" key="4">
    <source>
        <dbReference type="Google" id="ProtNLM"/>
    </source>
</evidence>
<name>A0A177CCK3_9PLEO</name>
<proteinExistence type="predicted"/>
<dbReference type="Proteomes" id="UP000077069">
    <property type="component" value="Unassembled WGS sequence"/>
</dbReference>
<protein>
    <recommendedName>
        <fullName evidence="4">Ubiquitin 3 binding protein But2 C-terminal domain-containing protein</fullName>
    </recommendedName>
</protein>
<dbReference type="AlphaFoldDB" id="A0A177CCK3"/>
<dbReference type="RefSeq" id="XP_018034805.1">
    <property type="nucleotide sequence ID" value="XM_018176577.1"/>
</dbReference>
<feature type="signal peptide" evidence="1">
    <location>
        <begin position="1"/>
        <end position="17"/>
    </location>
</feature>
<keyword evidence="3" id="KW-1185">Reference proteome</keyword>
<evidence type="ECO:0000313" key="2">
    <source>
        <dbReference type="EMBL" id="OAG04440.1"/>
    </source>
</evidence>
<sequence length="240" mass="26523">MKYTVAALLGLSGLVTALPAIQDPPQGVRILPPGWDFTITSLNGPGCPDFGADPDKQRTTRTTFGENTMDGSEIYYWFIAYPHLRVELGGKEHSWCETEVKYTEYKDRNAGTKGADYQFRLHKNGTSVIATYDLEKGVKATFKFAYDVGEGVTDTIVWKGPLASGKYELQDTSPVALPPSLRPLPKCGSGTIKFRTDLYISGDEGKKGFVASEHSTDAEGKEQYYGIQQGFSYDWQKCSK</sequence>
<keyword evidence="1" id="KW-0732">Signal</keyword>
<feature type="chain" id="PRO_5008057985" description="Ubiquitin 3 binding protein But2 C-terminal domain-containing protein" evidence="1">
    <location>
        <begin position="18"/>
        <end position="240"/>
    </location>
</feature>
<evidence type="ECO:0000313" key="3">
    <source>
        <dbReference type="Proteomes" id="UP000077069"/>
    </source>
</evidence>